<dbReference type="AlphaFoldDB" id="A0A138ZZ41"/>
<feature type="compositionally biased region" description="Gly residues" evidence="1">
    <location>
        <begin position="144"/>
        <end position="158"/>
    </location>
</feature>
<evidence type="ECO:0000256" key="1">
    <source>
        <dbReference type="SAM" id="MobiDB-lite"/>
    </source>
</evidence>
<dbReference type="EMBL" id="KQ965850">
    <property type="protein sequence ID" value="KXS09776.1"/>
    <property type="molecule type" value="Genomic_DNA"/>
</dbReference>
<feature type="region of interest" description="Disordered" evidence="1">
    <location>
        <begin position="1"/>
        <end position="63"/>
    </location>
</feature>
<dbReference type="Proteomes" id="UP000070544">
    <property type="component" value="Unassembled WGS sequence"/>
</dbReference>
<protein>
    <submittedName>
        <fullName evidence="2">Uncharacterized protein</fullName>
    </submittedName>
</protein>
<name>A0A138ZZ41_GONPJ</name>
<reference evidence="2 3" key="1">
    <citation type="journal article" date="2015" name="Genome Biol. Evol.">
        <title>Phylogenomic analyses indicate that early fungi evolved digesting cell walls of algal ancestors of land plants.</title>
        <authorList>
            <person name="Chang Y."/>
            <person name="Wang S."/>
            <person name="Sekimoto S."/>
            <person name="Aerts A.L."/>
            <person name="Choi C."/>
            <person name="Clum A."/>
            <person name="LaButti K.M."/>
            <person name="Lindquist E.A."/>
            <person name="Yee Ngan C."/>
            <person name="Ohm R.A."/>
            <person name="Salamov A.A."/>
            <person name="Grigoriev I.V."/>
            <person name="Spatafora J.W."/>
            <person name="Berbee M.L."/>
        </authorList>
    </citation>
    <scope>NUCLEOTIDE SEQUENCE [LARGE SCALE GENOMIC DNA]</scope>
    <source>
        <strain evidence="2 3">JEL478</strain>
    </source>
</reference>
<gene>
    <name evidence="2" type="ORF">M427DRAFT_140433</name>
</gene>
<accession>A0A138ZZ41</accession>
<feature type="compositionally biased region" description="Pro residues" evidence="1">
    <location>
        <begin position="43"/>
        <end position="54"/>
    </location>
</feature>
<feature type="compositionally biased region" description="Polar residues" evidence="1">
    <location>
        <begin position="13"/>
        <end position="34"/>
    </location>
</feature>
<dbReference type="OrthoDB" id="10516290at2759"/>
<evidence type="ECO:0000313" key="2">
    <source>
        <dbReference type="EMBL" id="KXS09776.1"/>
    </source>
</evidence>
<feature type="region of interest" description="Disordered" evidence="1">
    <location>
        <begin position="144"/>
        <end position="172"/>
    </location>
</feature>
<proteinExistence type="predicted"/>
<sequence length="336" mass="35680">MSSTVDSAAAPSIPTQSENLPQNPSRTFTQSPIPTESAGGFQPPNPVGRPPLGPPKVLASPNPAASVPPPFWVKKDKDGPSCILCETPLSRITAWYVDRHAVSGRHVAKLREAQAEGKYLDVDLTPMQVQLRIAAAAAGQQWGPGGLLGGDRGGGSGREGWEEGGEDEGYDALLGPPQQYSESRWKSLMGNGQNNNHPNMASVPGRGGFGGLGGRDVGRGRGPGQDTVPRFDENGLPMRSGWDTLPAHRKHLGGGAAPTNVTGIDAMVPAYEDVLRSQQQLTWPSDPGSLAILFPMQPQQSFPTQPQYPNAMGMPMMGTWQQTPNVTIPDAGVFRR</sequence>
<keyword evidence="3" id="KW-1185">Reference proteome</keyword>
<evidence type="ECO:0000313" key="3">
    <source>
        <dbReference type="Proteomes" id="UP000070544"/>
    </source>
</evidence>
<organism evidence="2 3">
    <name type="scientific">Gonapodya prolifera (strain JEL478)</name>
    <name type="common">Monoblepharis prolifera</name>
    <dbReference type="NCBI Taxonomy" id="1344416"/>
    <lineage>
        <taxon>Eukaryota</taxon>
        <taxon>Fungi</taxon>
        <taxon>Fungi incertae sedis</taxon>
        <taxon>Chytridiomycota</taxon>
        <taxon>Chytridiomycota incertae sedis</taxon>
        <taxon>Monoblepharidomycetes</taxon>
        <taxon>Monoblepharidales</taxon>
        <taxon>Gonapodyaceae</taxon>
        <taxon>Gonapodya</taxon>
    </lineage>
</organism>